<evidence type="ECO:0000256" key="1">
    <source>
        <dbReference type="SAM" id="MobiDB-lite"/>
    </source>
</evidence>
<dbReference type="Proteomes" id="UP000299102">
    <property type="component" value="Unassembled WGS sequence"/>
</dbReference>
<evidence type="ECO:0000313" key="3">
    <source>
        <dbReference type="Proteomes" id="UP000299102"/>
    </source>
</evidence>
<keyword evidence="3" id="KW-1185">Reference proteome</keyword>
<feature type="region of interest" description="Disordered" evidence="1">
    <location>
        <begin position="1"/>
        <end position="34"/>
    </location>
</feature>
<evidence type="ECO:0000313" key="2">
    <source>
        <dbReference type="EMBL" id="GBP09429.1"/>
    </source>
</evidence>
<gene>
    <name evidence="2" type="ORF">EVAR_76468_1</name>
</gene>
<proteinExistence type="predicted"/>
<comment type="caution">
    <text evidence="2">The sequence shown here is derived from an EMBL/GenBank/DDBJ whole genome shotgun (WGS) entry which is preliminary data.</text>
</comment>
<protein>
    <submittedName>
        <fullName evidence="2">Uncharacterized protein</fullName>
    </submittedName>
</protein>
<organism evidence="2 3">
    <name type="scientific">Eumeta variegata</name>
    <name type="common">Bagworm moth</name>
    <name type="synonym">Eumeta japonica</name>
    <dbReference type="NCBI Taxonomy" id="151549"/>
    <lineage>
        <taxon>Eukaryota</taxon>
        <taxon>Metazoa</taxon>
        <taxon>Ecdysozoa</taxon>
        <taxon>Arthropoda</taxon>
        <taxon>Hexapoda</taxon>
        <taxon>Insecta</taxon>
        <taxon>Pterygota</taxon>
        <taxon>Neoptera</taxon>
        <taxon>Endopterygota</taxon>
        <taxon>Lepidoptera</taxon>
        <taxon>Glossata</taxon>
        <taxon>Ditrysia</taxon>
        <taxon>Tineoidea</taxon>
        <taxon>Psychidae</taxon>
        <taxon>Oiketicinae</taxon>
        <taxon>Eumeta</taxon>
    </lineage>
</organism>
<accession>A0A4C1T4J6</accession>
<name>A0A4C1T4J6_EUMVA</name>
<sequence length="98" mass="11181">MAPTTTPDDGPQEVKPWNGIRTAPLGCLTPSRAPPHPCNDRYIKKMKNFYGDPFTRAPALSAPRTRQQIHNVKMCLSLNKLTFFSDQQRTRFSDKFTE</sequence>
<dbReference type="AlphaFoldDB" id="A0A4C1T4J6"/>
<reference evidence="2 3" key="1">
    <citation type="journal article" date="2019" name="Commun. Biol.">
        <title>The bagworm genome reveals a unique fibroin gene that provides high tensile strength.</title>
        <authorList>
            <person name="Kono N."/>
            <person name="Nakamura H."/>
            <person name="Ohtoshi R."/>
            <person name="Tomita M."/>
            <person name="Numata K."/>
            <person name="Arakawa K."/>
        </authorList>
    </citation>
    <scope>NUCLEOTIDE SEQUENCE [LARGE SCALE GENOMIC DNA]</scope>
</reference>
<dbReference type="EMBL" id="BGZK01000036">
    <property type="protein sequence ID" value="GBP09429.1"/>
    <property type="molecule type" value="Genomic_DNA"/>
</dbReference>